<evidence type="ECO:0000313" key="1">
    <source>
        <dbReference type="EMBL" id="KAL1600125.1"/>
    </source>
</evidence>
<name>A0ABR3R6R1_9PLEO</name>
<dbReference type="Proteomes" id="UP001521222">
    <property type="component" value="Unassembled WGS sequence"/>
</dbReference>
<comment type="caution">
    <text evidence="1">The sequence shown here is derived from an EMBL/GenBank/DDBJ whole genome shotgun (WGS) entry which is preliminary data.</text>
</comment>
<organism evidence="1 2">
    <name type="scientific">Nothophoma quercina</name>
    <dbReference type="NCBI Taxonomy" id="749835"/>
    <lineage>
        <taxon>Eukaryota</taxon>
        <taxon>Fungi</taxon>
        <taxon>Dikarya</taxon>
        <taxon>Ascomycota</taxon>
        <taxon>Pezizomycotina</taxon>
        <taxon>Dothideomycetes</taxon>
        <taxon>Pleosporomycetidae</taxon>
        <taxon>Pleosporales</taxon>
        <taxon>Pleosporineae</taxon>
        <taxon>Didymellaceae</taxon>
        <taxon>Nothophoma</taxon>
    </lineage>
</organism>
<gene>
    <name evidence="1" type="ORF">SLS59_006199</name>
</gene>
<evidence type="ECO:0000313" key="2">
    <source>
        <dbReference type="Proteomes" id="UP001521222"/>
    </source>
</evidence>
<dbReference type="EMBL" id="JAKIXB020000019">
    <property type="protein sequence ID" value="KAL1600125.1"/>
    <property type="molecule type" value="Genomic_DNA"/>
</dbReference>
<keyword evidence="2" id="KW-1185">Reference proteome</keyword>
<proteinExistence type="predicted"/>
<protein>
    <submittedName>
        <fullName evidence="1">Uncharacterized protein</fullName>
    </submittedName>
</protein>
<accession>A0ABR3R6R1</accession>
<reference evidence="1 2" key="1">
    <citation type="submission" date="2024-02" db="EMBL/GenBank/DDBJ databases">
        <title>De novo assembly and annotation of 12 fungi associated with fruit tree decline syndrome in Ontario, Canada.</title>
        <authorList>
            <person name="Sulman M."/>
            <person name="Ellouze W."/>
            <person name="Ilyukhin E."/>
        </authorList>
    </citation>
    <scope>NUCLEOTIDE SEQUENCE [LARGE SCALE GENOMIC DNA]</scope>
    <source>
        <strain evidence="1 2">M97-236</strain>
    </source>
</reference>
<sequence length="173" mass="19233">MQNYSAYIKQVVPENPFSQANLERPEDLLHDLHGLMKGDVLLTLAQTVALDWNLSTFEDSTGIALLSPIGDRIGEITLLLADQTQYAQLPTLWGPTVVVMGISLAILTAPGEGANWPPGKFVHVDGQDFPDIPVVNVLVVEKKGKCMRRRALGWICLGDWVRLKGRWEYLLLE</sequence>